<dbReference type="Gene3D" id="2.100.10.20">
    <property type="entry name" value="Vitelline membrane outer layer protein I (VOMI)"/>
    <property type="match status" value="1"/>
</dbReference>
<dbReference type="GO" id="GO:0005615">
    <property type="term" value="C:extracellular space"/>
    <property type="evidence" value="ECO:0007669"/>
    <property type="project" value="TreeGrafter"/>
</dbReference>
<dbReference type="Pfam" id="PF03762">
    <property type="entry name" value="VOMI"/>
    <property type="match status" value="1"/>
</dbReference>
<dbReference type="SUPFAM" id="SSF51092">
    <property type="entry name" value="Vitelline membrane outer protein-I (VMO-I)"/>
    <property type="match status" value="1"/>
</dbReference>
<accession>A0A7J6BVX1</accession>
<dbReference type="EMBL" id="JAAMOB010000021">
    <property type="protein sequence ID" value="KAF4098994.1"/>
    <property type="molecule type" value="Genomic_DNA"/>
</dbReference>
<evidence type="ECO:0000256" key="1">
    <source>
        <dbReference type="SAM" id="SignalP"/>
    </source>
</evidence>
<evidence type="ECO:0008006" key="4">
    <source>
        <dbReference type="Google" id="ProtNLM"/>
    </source>
</evidence>
<evidence type="ECO:0000313" key="2">
    <source>
        <dbReference type="EMBL" id="KAF4098994.1"/>
    </source>
</evidence>
<evidence type="ECO:0000313" key="3">
    <source>
        <dbReference type="Proteomes" id="UP000579812"/>
    </source>
</evidence>
<comment type="caution">
    <text evidence="2">The sequence shown here is derived from an EMBL/GenBank/DDBJ whole genome shotgun (WGS) entry which is preliminary data.</text>
</comment>
<name>A0A7J6BVX1_9TELE</name>
<feature type="chain" id="PRO_5029802695" description="Vitelline membrane outer layer protein 1 homolog" evidence="1">
    <location>
        <begin position="24"/>
        <end position="173"/>
    </location>
</feature>
<gene>
    <name evidence="2" type="ORF">G5714_021024</name>
</gene>
<feature type="signal peptide" evidence="1">
    <location>
        <begin position="1"/>
        <end position="23"/>
    </location>
</feature>
<dbReference type="Proteomes" id="UP000579812">
    <property type="component" value="Unassembled WGS sequence"/>
</dbReference>
<dbReference type="PANTHER" id="PTHR18841">
    <property type="entry name" value="VITELLINE MEMBRANE OUTER LAYER PROTEIN I-RELATED"/>
    <property type="match status" value="1"/>
</dbReference>
<sequence length="173" mass="19090">MHQFISMMSSLLVITGLQVSVQAGETRPEQSFSRHYKSELDVGNGGRWGSWGQRKMCPTGTYAAGFSLMVEDPIEGDDTALNGIRLHCIDKASNSHHDYASVQSDVGRFKCSRGSFLLGDGTHWGNWGDWGDWGDWSQTCEGKEICGIKAQVEEPQGFGDDTALNDVRMFCCN</sequence>
<dbReference type="AlphaFoldDB" id="A0A7J6BVX1"/>
<reference evidence="2 3" key="1">
    <citation type="submission" date="2020-04" db="EMBL/GenBank/DDBJ databases">
        <title>Chromosome-level genome assembly of a cyprinid fish Onychostoma macrolepis by integration of Nanopore Sequencing, Bionano and Hi-C technology.</title>
        <authorList>
            <person name="Wang D."/>
        </authorList>
    </citation>
    <scope>NUCLEOTIDE SEQUENCE [LARGE SCALE GENOMIC DNA]</scope>
    <source>
        <strain evidence="2">SWU-2019</strain>
        <tissue evidence="2">Muscle</tissue>
    </source>
</reference>
<keyword evidence="1" id="KW-0732">Signal</keyword>
<dbReference type="InterPro" id="IPR036706">
    <property type="entry name" value="VOMI_sf"/>
</dbReference>
<dbReference type="PANTHER" id="PTHR18841:SF0">
    <property type="entry name" value="VITELLINE MEMBRANE OUTER LAYER 1 HOMOLOG A-RELATED"/>
    <property type="match status" value="1"/>
</dbReference>
<dbReference type="InterPro" id="IPR005515">
    <property type="entry name" value="VOMI"/>
</dbReference>
<proteinExistence type="predicted"/>
<protein>
    <recommendedName>
        <fullName evidence="4">Vitelline membrane outer layer protein 1 homolog</fullName>
    </recommendedName>
</protein>
<organism evidence="2 3">
    <name type="scientific">Onychostoma macrolepis</name>
    <dbReference type="NCBI Taxonomy" id="369639"/>
    <lineage>
        <taxon>Eukaryota</taxon>
        <taxon>Metazoa</taxon>
        <taxon>Chordata</taxon>
        <taxon>Craniata</taxon>
        <taxon>Vertebrata</taxon>
        <taxon>Euteleostomi</taxon>
        <taxon>Actinopterygii</taxon>
        <taxon>Neopterygii</taxon>
        <taxon>Teleostei</taxon>
        <taxon>Ostariophysi</taxon>
        <taxon>Cypriniformes</taxon>
        <taxon>Cyprinidae</taxon>
        <taxon>Acrossocheilinae</taxon>
        <taxon>Onychostoma</taxon>
    </lineage>
</organism>
<keyword evidence="3" id="KW-1185">Reference proteome</keyword>